<dbReference type="InterPro" id="IPR011681">
    <property type="entry name" value="GcrA"/>
</dbReference>
<feature type="region of interest" description="Disordered" evidence="1">
    <location>
        <begin position="447"/>
        <end position="485"/>
    </location>
</feature>
<dbReference type="EMBL" id="FWZX01000048">
    <property type="protein sequence ID" value="SMF82886.1"/>
    <property type="molecule type" value="Genomic_DNA"/>
</dbReference>
<dbReference type="AlphaFoldDB" id="A0A1Y6CQ75"/>
<dbReference type="Pfam" id="PF08299">
    <property type="entry name" value="Bac_DnaA_C"/>
    <property type="match status" value="1"/>
</dbReference>
<name>A0A1Y6CQ75_9PROT</name>
<evidence type="ECO:0000256" key="1">
    <source>
        <dbReference type="SAM" id="MobiDB-lite"/>
    </source>
</evidence>
<keyword evidence="4" id="KW-1185">Reference proteome</keyword>
<dbReference type="Gene3D" id="1.10.1750.10">
    <property type="match status" value="1"/>
</dbReference>
<dbReference type="InterPro" id="IPR010921">
    <property type="entry name" value="Trp_repressor/repl_initiator"/>
</dbReference>
<dbReference type="SUPFAM" id="SSF48295">
    <property type="entry name" value="TrpR-like"/>
    <property type="match status" value="1"/>
</dbReference>
<dbReference type="SMART" id="SM00760">
    <property type="entry name" value="Bac_DnaA_C"/>
    <property type="match status" value="1"/>
</dbReference>
<feature type="region of interest" description="Disordered" evidence="1">
    <location>
        <begin position="304"/>
        <end position="346"/>
    </location>
</feature>
<dbReference type="Proteomes" id="UP000192917">
    <property type="component" value="Unassembled WGS sequence"/>
</dbReference>
<dbReference type="InterPro" id="IPR013159">
    <property type="entry name" value="DnaA_C"/>
</dbReference>
<dbReference type="GO" id="GO:0005524">
    <property type="term" value="F:ATP binding"/>
    <property type="evidence" value="ECO:0007669"/>
    <property type="project" value="InterPro"/>
</dbReference>
<gene>
    <name evidence="3" type="ORF">SAMN05428998_14817</name>
</gene>
<dbReference type="Pfam" id="PF07750">
    <property type="entry name" value="GcrA"/>
    <property type="match status" value="1"/>
</dbReference>
<evidence type="ECO:0000313" key="4">
    <source>
        <dbReference type="Proteomes" id="UP000192917"/>
    </source>
</evidence>
<dbReference type="PANTHER" id="PTHR30050:SF5">
    <property type="entry name" value="DNAA REGULATORY INACTIVATOR HDA"/>
    <property type="match status" value="1"/>
</dbReference>
<dbReference type="RefSeq" id="WP_085127012.1">
    <property type="nucleotide sequence ID" value="NZ_FWZX01000048.1"/>
</dbReference>
<dbReference type="GO" id="GO:0006275">
    <property type="term" value="P:regulation of DNA replication"/>
    <property type="evidence" value="ECO:0007669"/>
    <property type="project" value="InterPro"/>
</dbReference>
<evidence type="ECO:0000313" key="3">
    <source>
        <dbReference type="EMBL" id="SMF82886.1"/>
    </source>
</evidence>
<proteinExistence type="predicted"/>
<accession>A0A1Y6CQ75</accession>
<dbReference type="STRING" id="560819.SAMN05428998_14817"/>
<evidence type="ECO:0000259" key="2">
    <source>
        <dbReference type="SMART" id="SM00760"/>
    </source>
</evidence>
<dbReference type="GO" id="GO:0003688">
    <property type="term" value="F:DNA replication origin binding"/>
    <property type="evidence" value="ECO:0007669"/>
    <property type="project" value="TreeGrafter"/>
</dbReference>
<dbReference type="CDD" id="cd06571">
    <property type="entry name" value="Bac_DnaA_C"/>
    <property type="match status" value="1"/>
</dbReference>
<dbReference type="GO" id="GO:0005886">
    <property type="term" value="C:plasma membrane"/>
    <property type="evidence" value="ECO:0007669"/>
    <property type="project" value="TreeGrafter"/>
</dbReference>
<sequence length="485" mass="51366">MANPIQQPDLVEAEIVDGIEPSEQSWRYDLETEPARRRAYLLALALERGVGDLGAALDLAQRADAWLVAGRPAAQAVDPMPLQLTHRVEMPEDRRRADAIFRAVTEESGCLRSALTGRRRKQLLAHARQVLMYLLSEHTGLSLPAVGRLVGGRDHSTVMHAVAVVEKDLAADGPRADLARRCLDRLGLSQPPASEEAGSPAAVAPDPEPTAAAAADSPPTEAAAEIGRATRSAQVPVGQRIGRTRSVWTPERLEHLRALADEGLRSREVAERLGISDNAVRVQARRIGLSFMAARAALRAAAPAPVPAQPVPKEHATPRPAPARRKAASARTAPAPKLPTADAPQPLTEAEAHVLRAIIRTGGKPAEVAREADRPLQVVEATVQRLKAKGYVAGVPGGRTAIRLPDGRPIPRGTRSEAERLVAAAIAEGKVTRCPPAYAEVVQGAEPVGPLPAVPDPGVAALQRSRKGGQRSSSGSGKRVKGVEL</sequence>
<organism evidence="3 4">
    <name type="scientific">Tistlia consotensis USBA 355</name>
    <dbReference type="NCBI Taxonomy" id="560819"/>
    <lineage>
        <taxon>Bacteria</taxon>
        <taxon>Pseudomonadati</taxon>
        <taxon>Pseudomonadota</taxon>
        <taxon>Alphaproteobacteria</taxon>
        <taxon>Rhodospirillales</taxon>
        <taxon>Rhodovibrionaceae</taxon>
        <taxon>Tistlia</taxon>
    </lineage>
</organism>
<reference evidence="3 4" key="1">
    <citation type="submission" date="2017-04" db="EMBL/GenBank/DDBJ databases">
        <authorList>
            <person name="Afonso C.L."/>
            <person name="Miller P.J."/>
            <person name="Scott M.A."/>
            <person name="Spackman E."/>
            <person name="Goraichik I."/>
            <person name="Dimitrov K.M."/>
            <person name="Suarez D.L."/>
            <person name="Swayne D.E."/>
        </authorList>
    </citation>
    <scope>NUCLEOTIDE SEQUENCE [LARGE SCALE GENOMIC DNA]</scope>
    <source>
        <strain evidence="3 4">USBA 355</strain>
    </source>
</reference>
<protein>
    <submittedName>
        <fullName evidence="3">GcrA cell cycle regulator</fullName>
    </submittedName>
</protein>
<dbReference type="GO" id="GO:0006270">
    <property type="term" value="P:DNA replication initiation"/>
    <property type="evidence" value="ECO:0007669"/>
    <property type="project" value="InterPro"/>
</dbReference>
<dbReference type="PANTHER" id="PTHR30050">
    <property type="entry name" value="CHROMOSOMAL REPLICATION INITIATOR PROTEIN DNAA"/>
    <property type="match status" value="1"/>
</dbReference>
<feature type="region of interest" description="Disordered" evidence="1">
    <location>
        <begin position="189"/>
        <end position="218"/>
    </location>
</feature>
<feature type="domain" description="Chromosomal replication initiator DnaA C-terminal" evidence="2">
    <location>
        <begin position="96"/>
        <end position="165"/>
    </location>
</feature>